<dbReference type="RefSeq" id="WP_203869512.1">
    <property type="nucleotide sequence ID" value="NZ_BONW01000033.1"/>
</dbReference>
<organism evidence="2 3">
    <name type="scientific">Plantactinospora endophytica</name>
    <dbReference type="NCBI Taxonomy" id="673535"/>
    <lineage>
        <taxon>Bacteria</taxon>
        <taxon>Bacillati</taxon>
        <taxon>Actinomycetota</taxon>
        <taxon>Actinomycetes</taxon>
        <taxon>Micromonosporales</taxon>
        <taxon>Micromonosporaceae</taxon>
        <taxon>Plantactinospora</taxon>
    </lineage>
</organism>
<accession>A0ABQ4E8W2</accession>
<evidence type="ECO:0000313" key="2">
    <source>
        <dbReference type="EMBL" id="GIG91115.1"/>
    </source>
</evidence>
<keyword evidence="3" id="KW-1185">Reference proteome</keyword>
<name>A0ABQ4E8W2_9ACTN</name>
<dbReference type="InterPro" id="IPR001650">
    <property type="entry name" value="Helicase_C-like"/>
</dbReference>
<dbReference type="CDD" id="cd18785">
    <property type="entry name" value="SF2_C"/>
    <property type="match status" value="1"/>
</dbReference>
<dbReference type="SUPFAM" id="SSF52540">
    <property type="entry name" value="P-loop containing nucleoside triphosphate hydrolases"/>
    <property type="match status" value="1"/>
</dbReference>
<dbReference type="InterPro" id="IPR027417">
    <property type="entry name" value="P-loop_NTPase"/>
</dbReference>
<sequence>MTSTSPAEDRAQILDYLRRQLIGPWEDEDEVLGERPDRRYLSGILFPCEAPLDSDASDDIVDDAPASGAVDDLDEDPVALAGQLLPASVGLSFVTSTWSALRIEVEGARYEREERQRWRRRPFEARGTAAIEAPAPATPGRTRHDLPGCDAHVVIVWRAYGAGALVTVSLVNSRTLSPGGRVDPADCLLQVRLRCDPVKGLIAPYPSTLRMHVDPEEEELALLYRDVPVFALGHGAAATWQAHGAEATSVETTYLPRHVVPDISFELPQSDEETRSGRDDTLSLVRLATIETATDDIIARLDRFVDGYDDWAESLKTVRNSVDPPLQKAAGRLCDRVDEARARMRDGVRLLEKEPKVRQAFALANTAMLMQMIHTGPSFAATARAWNDPLPPAPDYADPDRCWRPFQLAFLLLTLRSVVETDHEHRDLVDLIWFPTGGGKTEAYLGLVAFTVMHRRLTQGDAGAGTTVITRYTLRLLTAQQFQRAATLICACERIRQGRQDDLGTRPISIGIWVGGGNSPNKFAEAVKLLNEIRNKEHTTVGFQVEQCPWCGTSLLPTDDAPPQAWGIHADNNSFRVNCPNSGCVFHTSLPVSSVDEALYADPPTLLVATVDKFARLTREPRAGVFLGAGPDPGPSLIIQDEFHLISGPLGTVVGLYEAAFDVAMSSHGVRPKIVASTATIRRADTQSLGVFGRPIALFPPAGLDAKNSYFVSTDDTRPGRLYAGIMPQGHTPLTGMVHLSAAMLNAPVQLPLGPEAADAYWTLIAYHNSLRELGKTVTLAHDDIPARLGVIAPAEDDRRTLDDSDIIELTSNVPAAEIPRYLQRLFVPRGQAGAVSFVPSTNMISVGVDVPRLGLMLVVGQPKTTAEYIQATSRVGRRQPGLVVTLYSPSKPRDRSHYESFVPYHTSLYRAVEPTSVTPFSVPARTRALHAGLVVLARHAHNWRHDNDAASFNPDDDDWRALVDAFITRAAAADPDERDDVVRHLAQLEDEWAGLVDRGHPSGGLTYGSGGRERVQLLRRFGTPGPGWPTLDSMRNVDTEIRLRIRGENL</sequence>
<dbReference type="Proteomes" id="UP000646749">
    <property type="component" value="Unassembled WGS sequence"/>
</dbReference>
<comment type="caution">
    <text evidence="2">The sequence shown here is derived from an EMBL/GenBank/DDBJ whole genome shotgun (WGS) entry which is preliminary data.</text>
</comment>
<reference evidence="2 3" key="1">
    <citation type="submission" date="2021-01" db="EMBL/GenBank/DDBJ databases">
        <title>Whole genome shotgun sequence of Plantactinospora endophytica NBRC 110450.</title>
        <authorList>
            <person name="Komaki H."/>
            <person name="Tamura T."/>
        </authorList>
    </citation>
    <scope>NUCLEOTIDE SEQUENCE [LARGE SCALE GENOMIC DNA]</scope>
    <source>
        <strain evidence="2 3">NBRC 110450</strain>
    </source>
</reference>
<evidence type="ECO:0000313" key="3">
    <source>
        <dbReference type="Proteomes" id="UP000646749"/>
    </source>
</evidence>
<dbReference type="EMBL" id="BONW01000033">
    <property type="protein sequence ID" value="GIG91115.1"/>
    <property type="molecule type" value="Genomic_DNA"/>
</dbReference>
<feature type="domain" description="Helicase C-terminal" evidence="1">
    <location>
        <begin position="833"/>
        <end position="879"/>
    </location>
</feature>
<dbReference type="Gene3D" id="3.40.50.300">
    <property type="entry name" value="P-loop containing nucleotide triphosphate hydrolases"/>
    <property type="match status" value="2"/>
</dbReference>
<dbReference type="Pfam" id="PF00271">
    <property type="entry name" value="Helicase_C"/>
    <property type="match status" value="1"/>
</dbReference>
<evidence type="ECO:0000259" key="1">
    <source>
        <dbReference type="Pfam" id="PF00271"/>
    </source>
</evidence>
<gene>
    <name evidence="2" type="ORF">Pen02_60510</name>
</gene>
<proteinExistence type="predicted"/>
<protein>
    <recommendedName>
        <fullName evidence="1">Helicase C-terminal domain-containing protein</fullName>
    </recommendedName>
</protein>